<proteinExistence type="predicted"/>
<comment type="caution">
    <text evidence="3">The sequence shown here is derived from an EMBL/GenBank/DDBJ whole genome shotgun (WGS) entry which is preliminary data.</text>
</comment>
<feature type="compositionally biased region" description="Low complexity" evidence="1">
    <location>
        <begin position="114"/>
        <end position="130"/>
    </location>
</feature>
<name>A0AAW4L665_9BACT</name>
<dbReference type="RefSeq" id="WP_214173238.1">
    <property type="nucleotide sequence ID" value="NZ_JAHCVJ010000012.1"/>
</dbReference>
<accession>A0AAW4L665</accession>
<dbReference type="AlphaFoldDB" id="A0AAW4L665"/>
<feature type="chain" id="PRO_5043733521" description="Transporter" evidence="2">
    <location>
        <begin position="25"/>
        <end position="293"/>
    </location>
</feature>
<evidence type="ECO:0000256" key="1">
    <source>
        <dbReference type="SAM" id="MobiDB-lite"/>
    </source>
</evidence>
<keyword evidence="4" id="KW-1185">Reference proteome</keyword>
<keyword evidence="2" id="KW-0732">Signal</keyword>
<gene>
    <name evidence="3" type="ORF">KI809_19340</name>
</gene>
<organism evidence="3 4">
    <name type="scientific">Geoanaerobacter pelophilus</name>
    <dbReference type="NCBI Taxonomy" id="60036"/>
    <lineage>
        <taxon>Bacteria</taxon>
        <taxon>Pseudomonadati</taxon>
        <taxon>Thermodesulfobacteriota</taxon>
        <taxon>Desulfuromonadia</taxon>
        <taxon>Geobacterales</taxon>
        <taxon>Geobacteraceae</taxon>
        <taxon>Geoanaerobacter</taxon>
    </lineage>
</organism>
<dbReference type="Proteomes" id="UP000811899">
    <property type="component" value="Unassembled WGS sequence"/>
</dbReference>
<evidence type="ECO:0000313" key="3">
    <source>
        <dbReference type="EMBL" id="MBT0666468.1"/>
    </source>
</evidence>
<evidence type="ECO:0008006" key="5">
    <source>
        <dbReference type="Google" id="ProtNLM"/>
    </source>
</evidence>
<feature type="region of interest" description="Disordered" evidence="1">
    <location>
        <begin position="106"/>
        <end position="130"/>
    </location>
</feature>
<evidence type="ECO:0000313" key="4">
    <source>
        <dbReference type="Proteomes" id="UP000811899"/>
    </source>
</evidence>
<protein>
    <recommendedName>
        <fullName evidence="5">Transporter</fullName>
    </recommendedName>
</protein>
<evidence type="ECO:0000256" key="2">
    <source>
        <dbReference type="SAM" id="SignalP"/>
    </source>
</evidence>
<reference evidence="3 4" key="1">
    <citation type="submission" date="2021-05" db="EMBL/GenBank/DDBJ databases">
        <title>The draft genome of Geobacter pelophilus DSM 12255.</title>
        <authorList>
            <person name="Xu Z."/>
            <person name="Masuda Y."/>
            <person name="Itoh H."/>
            <person name="Senoo K."/>
        </authorList>
    </citation>
    <scope>NUCLEOTIDE SEQUENCE [LARGE SCALE GENOMIC DNA]</scope>
    <source>
        <strain evidence="3 4">DSM 12255</strain>
    </source>
</reference>
<sequence>MIRYLKTLYSLSFMIFTCVTTVFAADVPPKQQSASVSFGAEYASGEYETGSTTRSIYMPLIVTWFPTDRIDVGVEIPFVYQNNSNVTTDLYRNNQIAAAAKTVARGGPGGSGGSTIQQQSGTGSGSSGSSDSAVSGIGDIILRFGLIALFEERWLPQLRPSLFVKFPTANSSDGLGTGEFDAGAGIEASKWFGDTYFLGEVLYIYQGKADGFGLKNYASYTLGAGYQLTAYFKPMLMLKGATAPSTYSDALLEVRERVLWSLSSTTSLDLYLSQGIADSSPDYGGGIAVVYSF</sequence>
<feature type="signal peptide" evidence="2">
    <location>
        <begin position="1"/>
        <end position="24"/>
    </location>
</feature>
<dbReference type="EMBL" id="JAHCVJ010000012">
    <property type="protein sequence ID" value="MBT0666468.1"/>
    <property type="molecule type" value="Genomic_DNA"/>
</dbReference>